<evidence type="ECO:0000313" key="7">
    <source>
        <dbReference type="EMBL" id="EEB09692.2"/>
    </source>
</evidence>
<feature type="non-terminal residue" evidence="7">
    <location>
        <position position="1"/>
    </location>
</feature>
<name>B6K838_SCHJY</name>
<evidence type="ECO:0000256" key="4">
    <source>
        <dbReference type="PROSITE-ProRule" id="PRU00176"/>
    </source>
</evidence>
<feature type="compositionally biased region" description="Basic and acidic residues" evidence="5">
    <location>
        <begin position="14"/>
        <end position="28"/>
    </location>
</feature>
<evidence type="ECO:0000313" key="9">
    <source>
        <dbReference type="Proteomes" id="UP000001744"/>
    </source>
</evidence>
<dbReference type="InterPro" id="IPR029123">
    <property type="entry name" value="RBM39_linker"/>
</dbReference>
<dbReference type="Proteomes" id="UP000001744">
    <property type="component" value="Unassembled WGS sequence"/>
</dbReference>
<protein>
    <submittedName>
        <fullName evidence="7">RNA-binding protein Rsd1</fullName>
    </submittedName>
</protein>
<dbReference type="InterPro" id="IPR000504">
    <property type="entry name" value="RRM_dom"/>
</dbReference>
<keyword evidence="9" id="KW-1185">Reference proteome</keyword>
<keyword evidence="1" id="KW-0597">Phosphoprotein</keyword>
<dbReference type="CDD" id="cd12284">
    <property type="entry name" value="RRM2_RBM23_RBM39"/>
    <property type="match status" value="1"/>
</dbReference>
<dbReference type="RefSeq" id="XP_002175985.2">
    <property type="nucleotide sequence ID" value="XM_002175949.2"/>
</dbReference>
<dbReference type="VEuPathDB" id="FungiDB:SJAG_04914"/>
<dbReference type="InterPro" id="IPR035979">
    <property type="entry name" value="RBD_domain_sf"/>
</dbReference>
<dbReference type="OrthoDB" id="5411533at2759"/>
<feature type="region of interest" description="Disordered" evidence="5">
    <location>
        <begin position="1"/>
        <end position="28"/>
    </location>
</feature>
<accession>B6K838</accession>
<evidence type="ECO:0000256" key="5">
    <source>
        <dbReference type="SAM" id="MobiDB-lite"/>
    </source>
</evidence>
<sequence length="353" mass="40546">NRSRSRRRSPPQSRRRESSPHYSEEERDRRTVFVTQLANRLTTHELREFFEQAGAVRDAQIVRDRVTGRSKGVAYVEFRREDSVQVALTLSGKRILGIPVIVQLTEAEKNRKARELSEQNRALSAELPFHRLCVGNIHFNITDEDLKAIFEPFGELEYVRLQRDDQNRSKGFGFIQFRDPLCARIALEKMNGFDLAGRQLRVGLGTDKFATETTASMLRRFDSSYSRYKHEHVSQPTPSISASSDEASHQRLVKSSDNLDEGNLSPSEDSRPAISRDELMKKLARNEQIVSTDDSLSKPPTRCVLLQNMFNPEEETGDHWMEELALDVREECEEKYGHVAHLQVVPSDKVRFS</sequence>
<dbReference type="GeneID" id="7050346"/>
<dbReference type="Pfam" id="PF00076">
    <property type="entry name" value="RRM_1"/>
    <property type="match status" value="2"/>
</dbReference>
<feature type="domain" description="RRM" evidence="6">
    <location>
        <begin position="30"/>
        <end position="107"/>
    </location>
</feature>
<evidence type="ECO:0000313" key="8">
    <source>
        <dbReference type="JaponicusDB" id="SJAG_04914"/>
    </source>
</evidence>
<dbReference type="AlphaFoldDB" id="B6K838"/>
<dbReference type="Gene3D" id="3.30.70.330">
    <property type="match status" value="3"/>
</dbReference>
<feature type="region of interest" description="Disordered" evidence="5">
    <location>
        <begin position="229"/>
        <end position="274"/>
    </location>
</feature>
<organism evidence="7 9">
    <name type="scientific">Schizosaccharomyces japonicus (strain yFS275 / FY16936)</name>
    <name type="common">Fission yeast</name>
    <dbReference type="NCBI Taxonomy" id="402676"/>
    <lineage>
        <taxon>Eukaryota</taxon>
        <taxon>Fungi</taxon>
        <taxon>Dikarya</taxon>
        <taxon>Ascomycota</taxon>
        <taxon>Taphrinomycotina</taxon>
        <taxon>Schizosaccharomycetes</taxon>
        <taxon>Schizosaccharomycetales</taxon>
        <taxon>Schizosaccharomycetaceae</taxon>
        <taxon>Schizosaccharomyces</taxon>
    </lineage>
</organism>
<evidence type="ECO:0000256" key="3">
    <source>
        <dbReference type="ARBA" id="ARBA00022884"/>
    </source>
</evidence>
<dbReference type="GO" id="GO:0005681">
    <property type="term" value="C:spliceosomal complex"/>
    <property type="evidence" value="ECO:0007669"/>
    <property type="project" value="EnsemblFungi"/>
</dbReference>
<feature type="compositionally biased region" description="Polar residues" evidence="5">
    <location>
        <begin position="234"/>
        <end position="245"/>
    </location>
</feature>
<dbReference type="GO" id="GO:0006397">
    <property type="term" value="P:mRNA processing"/>
    <property type="evidence" value="ECO:0007669"/>
    <property type="project" value="InterPro"/>
</dbReference>
<keyword evidence="2" id="KW-0677">Repeat</keyword>
<dbReference type="InterPro" id="IPR012677">
    <property type="entry name" value="Nucleotide-bd_a/b_plait_sf"/>
</dbReference>
<evidence type="ECO:0000256" key="2">
    <source>
        <dbReference type="ARBA" id="ARBA00022737"/>
    </source>
</evidence>
<dbReference type="GO" id="GO:0003723">
    <property type="term" value="F:RNA binding"/>
    <property type="evidence" value="ECO:0007669"/>
    <property type="project" value="UniProtKB-UniRule"/>
</dbReference>
<dbReference type="InterPro" id="IPR006509">
    <property type="entry name" value="RBM39_SF"/>
</dbReference>
<dbReference type="NCBIfam" id="TIGR01622">
    <property type="entry name" value="SF-CC1"/>
    <property type="match status" value="1"/>
</dbReference>
<dbReference type="eggNOG" id="KOG0147">
    <property type="taxonomic scope" value="Eukaryota"/>
</dbReference>
<feature type="domain" description="RRM" evidence="6">
    <location>
        <begin position="130"/>
        <end position="207"/>
    </location>
</feature>
<dbReference type="HOGENOM" id="CLU_020551_4_1_1"/>
<dbReference type="CDD" id="cd12283">
    <property type="entry name" value="RRM1_RBM39_like"/>
    <property type="match status" value="1"/>
</dbReference>
<dbReference type="STRING" id="402676.B6K838"/>
<proteinExistence type="predicted"/>
<dbReference type="SUPFAM" id="SSF54928">
    <property type="entry name" value="RNA-binding domain, RBD"/>
    <property type="match status" value="2"/>
</dbReference>
<evidence type="ECO:0000256" key="1">
    <source>
        <dbReference type="ARBA" id="ARBA00022553"/>
    </source>
</evidence>
<reference evidence="7 9" key="1">
    <citation type="journal article" date="2011" name="Science">
        <title>Comparative functional genomics of the fission yeasts.</title>
        <authorList>
            <person name="Rhind N."/>
            <person name="Chen Z."/>
            <person name="Yassour M."/>
            <person name="Thompson D.A."/>
            <person name="Haas B.J."/>
            <person name="Habib N."/>
            <person name="Wapinski I."/>
            <person name="Roy S."/>
            <person name="Lin M.F."/>
            <person name="Heiman D.I."/>
            <person name="Young S.K."/>
            <person name="Furuya K."/>
            <person name="Guo Y."/>
            <person name="Pidoux A."/>
            <person name="Chen H.M."/>
            <person name="Robbertse B."/>
            <person name="Goldberg J.M."/>
            <person name="Aoki K."/>
            <person name="Bayne E.H."/>
            <person name="Berlin A.M."/>
            <person name="Desjardins C.A."/>
            <person name="Dobbs E."/>
            <person name="Dukaj L."/>
            <person name="Fan L."/>
            <person name="FitzGerald M.G."/>
            <person name="French C."/>
            <person name="Gujja S."/>
            <person name="Hansen K."/>
            <person name="Keifenheim D."/>
            <person name="Levin J.Z."/>
            <person name="Mosher R.A."/>
            <person name="Mueller C.A."/>
            <person name="Pfiffner J."/>
            <person name="Priest M."/>
            <person name="Russ C."/>
            <person name="Smialowska A."/>
            <person name="Swoboda P."/>
            <person name="Sykes S.M."/>
            <person name="Vaughn M."/>
            <person name="Vengrova S."/>
            <person name="Yoder R."/>
            <person name="Zeng Q."/>
            <person name="Allshire R."/>
            <person name="Baulcombe D."/>
            <person name="Birren B.W."/>
            <person name="Brown W."/>
            <person name="Ekwall K."/>
            <person name="Kellis M."/>
            <person name="Leatherwood J."/>
            <person name="Levin H."/>
            <person name="Margalit H."/>
            <person name="Martienssen R."/>
            <person name="Nieduszynski C.A."/>
            <person name="Spatafora J.W."/>
            <person name="Friedman N."/>
            <person name="Dalgaard J.Z."/>
            <person name="Baumann P."/>
            <person name="Niki H."/>
            <person name="Regev A."/>
            <person name="Nusbaum C."/>
        </authorList>
    </citation>
    <scope>NUCLEOTIDE SEQUENCE [LARGE SCALE GENOMIC DNA]</scope>
    <source>
        <strain evidence="9">yFS275 / FY16936</strain>
    </source>
</reference>
<dbReference type="JaponicusDB" id="SJAG_04914">
    <property type="gene designation" value="rsd1"/>
</dbReference>
<dbReference type="GO" id="GO:1990446">
    <property type="term" value="F:U1 snRNP binding"/>
    <property type="evidence" value="ECO:0000318"/>
    <property type="project" value="GO_Central"/>
</dbReference>
<dbReference type="SMART" id="SM00360">
    <property type="entry name" value="RRM"/>
    <property type="match status" value="2"/>
</dbReference>
<keyword evidence="3 4" id="KW-0694">RNA-binding</keyword>
<evidence type="ECO:0000259" key="6">
    <source>
        <dbReference type="PROSITE" id="PS50102"/>
    </source>
</evidence>
<dbReference type="PANTHER" id="PTHR48036">
    <property type="entry name" value="SPLICING FACTOR (PAD-1), PUTATIVE (AFU_ORTHOLOGUE AFUA_1G15810)-RELATED"/>
    <property type="match status" value="1"/>
</dbReference>
<gene>
    <name evidence="8" type="primary">rsd1</name>
    <name evidence="7" type="ORF">SJAG_04914</name>
</gene>
<dbReference type="PROSITE" id="PS50102">
    <property type="entry name" value="RRM"/>
    <property type="match status" value="2"/>
</dbReference>
<dbReference type="Pfam" id="PF15519">
    <property type="entry name" value="RBM39linker"/>
    <property type="match status" value="1"/>
</dbReference>
<dbReference type="EMBL" id="KE651167">
    <property type="protein sequence ID" value="EEB09692.2"/>
    <property type="molecule type" value="Genomic_DNA"/>
</dbReference>